<dbReference type="EMBL" id="JBBNAG010000006">
    <property type="protein sequence ID" value="KAK9126387.1"/>
    <property type="molecule type" value="Genomic_DNA"/>
</dbReference>
<dbReference type="InterPro" id="IPR011990">
    <property type="entry name" value="TPR-like_helical_dom_sf"/>
</dbReference>
<accession>A0AAP0J2I1</accession>
<sequence>MGNGHWLSFIRNGIGRLCKILPIENFLKSGQSKMSYTQRQMDPMMIGMGMVMGTIVKEDPLRLCSTSEDESEKESWHVPIADGSNDEAFRTWLCISRPNSHQYPPDENSTKSVAPVVNHPHCSDQPSPSVCGTETVIKENGSYGTTASTQL</sequence>
<reference evidence="1 2" key="1">
    <citation type="submission" date="2024-01" db="EMBL/GenBank/DDBJ databases">
        <title>Genome assemblies of Stephania.</title>
        <authorList>
            <person name="Yang L."/>
        </authorList>
    </citation>
    <scope>NUCLEOTIDE SEQUENCE [LARGE SCALE GENOMIC DNA]</scope>
    <source>
        <strain evidence="1">JXDWG</strain>
        <tissue evidence="1">Leaf</tissue>
    </source>
</reference>
<protein>
    <submittedName>
        <fullName evidence="1">Uncharacterized protein</fullName>
    </submittedName>
</protein>
<dbReference type="AlphaFoldDB" id="A0AAP0J2I1"/>
<organism evidence="1 2">
    <name type="scientific">Stephania cephalantha</name>
    <dbReference type="NCBI Taxonomy" id="152367"/>
    <lineage>
        <taxon>Eukaryota</taxon>
        <taxon>Viridiplantae</taxon>
        <taxon>Streptophyta</taxon>
        <taxon>Embryophyta</taxon>
        <taxon>Tracheophyta</taxon>
        <taxon>Spermatophyta</taxon>
        <taxon>Magnoliopsida</taxon>
        <taxon>Ranunculales</taxon>
        <taxon>Menispermaceae</taxon>
        <taxon>Menispermoideae</taxon>
        <taxon>Cissampelideae</taxon>
        <taxon>Stephania</taxon>
    </lineage>
</organism>
<dbReference type="Proteomes" id="UP001419268">
    <property type="component" value="Unassembled WGS sequence"/>
</dbReference>
<evidence type="ECO:0000313" key="1">
    <source>
        <dbReference type="EMBL" id="KAK9126387.1"/>
    </source>
</evidence>
<proteinExistence type="predicted"/>
<comment type="caution">
    <text evidence="1">The sequence shown here is derived from an EMBL/GenBank/DDBJ whole genome shotgun (WGS) entry which is preliminary data.</text>
</comment>
<evidence type="ECO:0000313" key="2">
    <source>
        <dbReference type="Proteomes" id="UP001419268"/>
    </source>
</evidence>
<keyword evidence="2" id="KW-1185">Reference proteome</keyword>
<name>A0AAP0J2I1_9MAGN</name>
<gene>
    <name evidence="1" type="ORF">Scep_015233</name>
</gene>
<dbReference type="Gene3D" id="1.25.40.10">
    <property type="entry name" value="Tetratricopeptide repeat domain"/>
    <property type="match status" value="1"/>
</dbReference>